<reference evidence="1 2" key="1">
    <citation type="submission" date="2018-08" db="EMBL/GenBank/DDBJ databases">
        <title>Genome sequence of strict halophilic Halobacillus trueperi SS1 isolated from Lunsu, a salty water body of North West Himalayas.</title>
        <authorList>
            <person name="Gupta S."/>
            <person name="Sharma P."/>
            <person name="Dev K."/>
            <person name="Baumler D."/>
            <person name="Sourirajan A."/>
        </authorList>
    </citation>
    <scope>NUCLEOTIDE SEQUENCE [LARGE SCALE GENOMIC DNA]</scope>
    <source>
        <strain evidence="1 2">SS1</strain>
    </source>
</reference>
<evidence type="ECO:0000313" key="2">
    <source>
        <dbReference type="Proteomes" id="UP000257032"/>
    </source>
</evidence>
<gene>
    <name evidence="1" type="ORF">DXT76_16775</name>
</gene>
<proteinExistence type="predicted"/>
<name>A0A3D8VIE3_9BACI</name>
<dbReference type="Proteomes" id="UP000257032">
    <property type="component" value="Unassembled WGS sequence"/>
</dbReference>
<protein>
    <recommendedName>
        <fullName evidence="3">YtkA-like domain-containing protein</fullName>
    </recommendedName>
</protein>
<evidence type="ECO:0000313" key="1">
    <source>
        <dbReference type="EMBL" id="RDY69109.1"/>
    </source>
</evidence>
<dbReference type="AlphaFoldDB" id="A0A3D8VIE3"/>
<sequence length="81" mass="9144">MADEHKPTVVSPNEEINIIFQKESMPETLEVEKWTGEGNREDIVVKNNSIAAPKEKGLYVYLISADWDEGDGNYAFSVEVK</sequence>
<organism evidence="1 2">
    <name type="scientific">Halobacillus trueperi</name>
    <dbReference type="NCBI Taxonomy" id="156205"/>
    <lineage>
        <taxon>Bacteria</taxon>
        <taxon>Bacillati</taxon>
        <taxon>Bacillota</taxon>
        <taxon>Bacilli</taxon>
        <taxon>Bacillales</taxon>
        <taxon>Bacillaceae</taxon>
        <taxon>Halobacillus</taxon>
    </lineage>
</organism>
<accession>A0A3D8VIE3</accession>
<comment type="caution">
    <text evidence="1">The sequence shown here is derived from an EMBL/GenBank/DDBJ whole genome shotgun (WGS) entry which is preliminary data.</text>
</comment>
<evidence type="ECO:0008006" key="3">
    <source>
        <dbReference type="Google" id="ProtNLM"/>
    </source>
</evidence>
<dbReference type="EMBL" id="QTLC01000063">
    <property type="protein sequence ID" value="RDY69109.1"/>
    <property type="molecule type" value="Genomic_DNA"/>
</dbReference>